<dbReference type="GO" id="GO:0005216">
    <property type="term" value="F:monoatomic ion channel activity"/>
    <property type="evidence" value="ECO:0007669"/>
    <property type="project" value="InterPro"/>
</dbReference>
<evidence type="ECO:0000313" key="15">
    <source>
        <dbReference type="EMBL" id="KRT84307.1"/>
    </source>
</evidence>
<evidence type="ECO:0000256" key="11">
    <source>
        <dbReference type="ARBA" id="ARBA00023303"/>
    </source>
</evidence>
<feature type="transmembrane region" description="Helical" evidence="13">
    <location>
        <begin position="325"/>
        <end position="346"/>
    </location>
</feature>
<dbReference type="OrthoDB" id="7464126at2759"/>
<keyword evidence="7 12" id="KW-0040">ANK repeat</keyword>
<comment type="caution">
    <text evidence="15">The sequence shown here is derived from an EMBL/GenBank/DDBJ whole genome shotgun (WGS) entry which is preliminary data.</text>
</comment>
<accession>A0A0T6BAE9</accession>
<feature type="domain" description="Ion transport" evidence="14">
    <location>
        <begin position="271"/>
        <end position="461"/>
    </location>
</feature>
<evidence type="ECO:0000256" key="10">
    <source>
        <dbReference type="ARBA" id="ARBA00023180"/>
    </source>
</evidence>
<feature type="repeat" description="ANK" evidence="12">
    <location>
        <begin position="83"/>
        <end position="115"/>
    </location>
</feature>
<protein>
    <submittedName>
        <fullName evidence="15">Ankyrin repeat-containing protein</fullName>
    </submittedName>
</protein>
<dbReference type="PROSITE" id="PS50088">
    <property type="entry name" value="ANK_REPEAT"/>
    <property type="match status" value="3"/>
</dbReference>
<feature type="transmembrane region" description="Helical" evidence="13">
    <location>
        <begin position="296"/>
        <end position="313"/>
    </location>
</feature>
<gene>
    <name evidence="15" type="ORF">AMK59_427</name>
</gene>
<sequence length="572" mass="65396">MLLDARADINARNHKHQTALHMAALSQSTEILEVLLKRGADPNAADANDRTPLHGAIVKFSRTCEPAKLLLNAGANVNKPDAFGYTPLHLAALNEFSQSVMLLLSYGGDMTAKTNGGVSVLTFITRRTPDVIPKFIGKLDSSIKLNDHEIGDVDCEVKLDFRILVPSVTKGETDLLLNFIEVGHREILKHPLCETFLFLKWRRIRKFFLFSLFYHSLFALLFTAYIQGVFLKSGDIANSSLNETLNEDVTQSQCMIPISVLISGYSMFILNCLLLAKEVFQVAHSWLSYIKQWENWLQWLIILSVFCSVYRHNPNVRCNVATWQHHVAAIGIFLTWLELLIIVGRFPIFGIYIQMFTTVAVNFSKFLMAYMCLLIAFSLSFGVLLSKYKSFKEPAWTLLKTIIMMSGELEYEDVFYDDEAPIIYPVTAHIMYLAFVLLVTIILTNLMVGLAVSDIQELQRSAGLDRLVRQAELVAHLESMLFSRLLYCVPHRLLTFFHKHALLLRSQYYWALYIRPNDPRETKIPRYIIQNIYRLVVERKPRRKRRSDKCIRKGGSVSRVNSNISAISMEKI</sequence>
<dbReference type="InterPro" id="IPR052076">
    <property type="entry name" value="TRP_cation_channel"/>
</dbReference>
<dbReference type="Proteomes" id="UP000051574">
    <property type="component" value="Unassembled WGS sequence"/>
</dbReference>
<evidence type="ECO:0000256" key="4">
    <source>
        <dbReference type="ARBA" id="ARBA00022692"/>
    </source>
</evidence>
<dbReference type="GO" id="GO:0034703">
    <property type="term" value="C:cation channel complex"/>
    <property type="evidence" value="ECO:0007669"/>
    <property type="project" value="UniProtKB-ARBA"/>
</dbReference>
<keyword evidence="5" id="KW-0677">Repeat</keyword>
<feature type="transmembrane region" description="Helical" evidence="13">
    <location>
        <begin position="430"/>
        <end position="452"/>
    </location>
</feature>
<evidence type="ECO:0000259" key="14">
    <source>
        <dbReference type="Pfam" id="PF00520"/>
    </source>
</evidence>
<dbReference type="PANTHER" id="PTHR47143">
    <property type="entry name" value="TRANSIENT RECEPTOR POTENTIAL CATION CHANNEL PROTEIN PAINLESS"/>
    <property type="match status" value="1"/>
</dbReference>
<keyword evidence="10" id="KW-0325">Glycoprotein</keyword>
<keyword evidence="3" id="KW-0716">Sensory transduction</keyword>
<feature type="repeat" description="ANK" evidence="12">
    <location>
        <begin position="15"/>
        <end position="47"/>
    </location>
</feature>
<dbReference type="Pfam" id="PF00023">
    <property type="entry name" value="Ank"/>
    <property type="match status" value="1"/>
</dbReference>
<evidence type="ECO:0000313" key="16">
    <source>
        <dbReference type="Proteomes" id="UP000051574"/>
    </source>
</evidence>
<feature type="transmembrane region" description="Helical" evidence="13">
    <location>
        <begin position="207"/>
        <end position="226"/>
    </location>
</feature>
<dbReference type="InterPro" id="IPR005821">
    <property type="entry name" value="Ion_trans_dom"/>
</dbReference>
<evidence type="ECO:0000256" key="8">
    <source>
        <dbReference type="ARBA" id="ARBA00023065"/>
    </source>
</evidence>
<keyword evidence="4 13" id="KW-0812">Transmembrane</keyword>
<dbReference type="Pfam" id="PF00520">
    <property type="entry name" value="Ion_trans"/>
    <property type="match status" value="1"/>
</dbReference>
<evidence type="ECO:0000256" key="13">
    <source>
        <dbReference type="SAM" id="Phobius"/>
    </source>
</evidence>
<keyword evidence="11" id="KW-0407">Ion channel</keyword>
<evidence type="ECO:0000256" key="9">
    <source>
        <dbReference type="ARBA" id="ARBA00023136"/>
    </source>
</evidence>
<evidence type="ECO:0000256" key="7">
    <source>
        <dbReference type="ARBA" id="ARBA00023043"/>
    </source>
</evidence>
<evidence type="ECO:0000256" key="1">
    <source>
        <dbReference type="ARBA" id="ARBA00004141"/>
    </source>
</evidence>
<dbReference type="PROSITE" id="PS50297">
    <property type="entry name" value="ANK_REP_REGION"/>
    <property type="match status" value="3"/>
</dbReference>
<evidence type="ECO:0000256" key="5">
    <source>
        <dbReference type="ARBA" id="ARBA00022737"/>
    </source>
</evidence>
<feature type="repeat" description="ANK" evidence="12">
    <location>
        <begin position="48"/>
        <end position="82"/>
    </location>
</feature>
<reference evidence="15 16" key="1">
    <citation type="submission" date="2015-09" db="EMBL/GenBank/DDBJ databases">
        <title>Draft genome of the scarab beetle Oryctes borbonicus.</title>
        <authorList>
            <person name="Meyer J.M."/>
            <person name="Markov G.V."/>
            <person name="Baskaran P."/>
            <person name="Herrmann M."/>
            <person name="Sommer R.J."/>
            <person name="Roedelsperger C."/>
        </authorList>
    </citation>
    <scope>NUCLEOTIDE SEQUENCE [LARGE SCALE GENOMIC DNA]</scope>
    <source>
        <strain evidence="15">OB123</strain>
        <tissue evidence="15">Whole animal</tissue>
    </source>
</reference>
<dbReference type="InterPro" id="IPR002110">
    <property type="entry name" value="Ankyrin_rpt"/>
</dbReference>
<dbReference type="InterPro" id="IPR036770">
    <property type="entry name" value="Ankyrin_rpt-contain_sf"/>
</dbReference>
<dbReference type="SMART" id="SM00248">
    <property type="entry name" value="ANK"/>
    <property type="match status" value="3"/>
</dbReference>
<organism evidence="15 16">
    <name type="scientific">Oryctes borbonicus</name>
    <dbReference type="NCBI Taxonomy" id="1629725"/>
    <lineage>
        <taxon>Eukaryota</taxon>
        <taxon>Metazoa</taxon>
        <taxon>Ecdysozoa</taxon>
        <taxon>Arthropoda</taxon>
        <taxon>Hexapoda</taxon>
        <taxon>Insecta</taxon>
        <taxon>Pterygota</taxon>
        <taxon>Neoptera</taxon>
        <taxon>Endopterygota</taxon>
        <taxon>Coleoptera</taxon>
        <taxon>Polyphaga</taxon>
        <taxon>Scarabaeiformia</taxon>
        <taxon>Scarabaeidae</taxon>
        <taxon>Dynastinae</taxon>
        <taxon>Oryctes</taxon>
    </lineage>
</organism>
<dbReference type="SUPFAM" id="SSF48403">
    <property type="entry name" value="Ankyrin repeat"/>
    <property type="match status" value="1"/>
</dbReference>
<dbReference type="EMBL" id="LJIG01002633">
    <property type="protein sequence ID" value="KRT84307.1"/>
    <property type="molecule type" value="Genomic_DNA"/>
</dbReference>
<dbReference type="Pfam" id="PF12796">
    <property type="entry name" value="Ank_2"/>
    <property type="match status" value="1"/>
</dbReference>
<proteinExistence type="predicted"/>
<keyword evidence="9 13" id="KW-0472">Membrane</keyword>
<evidence type="ECO:0000256" key="3">
    <source>
        <dbReference type="ARBA" id="ARBA00022606"/>
    </source>
</evidence>
<name>A0A0T6BAE9_9SCAR</name>
<comment type="subcellular location">
    <subcellularLocation>
        <location evidence="1">Membrane</location>
        <topology evidence="1">Multi-pass membrane protein</topology>
    </subcellularLocation>
</comment>
<evidence type="ECO:0000256" key="6">
    <source>
        <dbReference type="ARBA" id="ARBA00022989"/>
    </source>
</evidence>
<dbReference type="AlphaFoldDB" id="A0A0T6BAE9"/>
<evidence type="ECO:0000256" key="12">
    <source>
        <dbReference type="PROSITE-ProRule" id="PRU00023"/>
    </source>
</evidence>
<evidence type="ECO:0000256" key="2">
    <source>
        <dbReference type="ARBA" id="ARBA00022448"/>
    </source>
</evidence>
<keyword evidence="6 13" id="KW-1133">Transmembrane helix</keyword>
<keyword evidence="8" id="KW-0406">Ion transport</keyword>
<dbReference type="Gene3D" id="1.25.40.20">
    <property type="entry name" value="Ankyrin repeat-containing domain"/>
    <property type="match status" value="1"/>
</dbReference>
<dbReference type="PANTHER" id="PTHR47143:SF1">
    <property type="entry name" value="ION_TRANS DOMAIN-CONTAINING PROTEIN"/>
    <property type="match status" value="1"/>
</dbReference>
<feature type="transmembrane region" description="Helical" evidence="13">
    <location>
        <begin position="367"/>
        <end position="386"/>
    </location>
</feature>
<keyword evidence="2" id="KW-0813">Transport</keyword>
<keyword evidence="16" id="KW-1185">Reference proteome</keyword>
<feature type="transmembrane region" description="Helical" evidence="13">
    <location>
        <begin position="255"/>
        <end position="276"/>
    </location>
</feature>